<feature type="signal peptide" evidence="1">
    <location>
        <begin position="1"/>
        <end position="40"/>
    </location>
</feature>
<name>A0AAN0RED7_9PROT</name>
<dbReference type="InterPro" id="IPR025388">
    <property type="entry name" value="Alginate_export_dom"/>
</dbReference>
<evidence type="ECO:0000313" key="3">
    <source>
        <dbReference type="EMBL" id="AHJ63388.1"/>
    </source>
</evidence>
<proteinExistence type="predicted"/>
<dbReference type="EMBL" id="CP003181">
    <property type="protein sequence ID" value="AHJ63388.1"/>
    <property type="molecule type" value="Genomic_DNA"/>
</dbReference>
<feature type="domain" description="Alginate export" evidence="2">
    <location>
        <begin position="141"/>
        <end position="528"/>
    </location>
</feature>
<protein>
    <submittedName>
        <fullName evidence="3">Exported protein</fullName>
    </submittedName>
</protein>
<dbReference type="Pfam" id="PF13372">
    <property type="entry name" value="Alginate_exp"/>
    <property type="match status" value="1"/>
</dbReference>
<evidence type="ECO:0000259" key="2">
    <source>
        <dbReference type="Pfam" id="PF13372"/>
    </source>
</evidence>
<gene>
    <name evidence="3" type="ORF">GbCGDNIH3_1493</name>
</gene>
<reference evidence="4" key="1">
    <citation type="submission" date="2012-06" db="EMBL/GenBank/DDBJ databases">
        <title>Genome analysis of multiple Granulibacter bethesdensis isolates demonstrates substantial genome diversity.</title>
        <authorList>
            <person name="Greenberg D.E."/>
            <person name="Porcella S.F."/>
            <person name="Zarember K."/>
            <person name="Zelazny A.M."/>
            <person name="Bruno D."/>
            <person name="Martens C."/>
            <person name="Barbian K.D."/>
            <person name="Jaske E."/>
            <person name="Holland S.M."/>
        </authorList>
    </citation>
    <scope>NUCLEOTIDE SEQUENCE [LARGE SCALE GENOMIC DNA]</scope>
    <source>
        <strain evidence="4">CGDNIH3</strain>
    </source>
</reference>
<sequence length="560" mass="61709">MSKVFRTRGVSRLPRMSVPGLLSVAGLSVASSLCPVQGWAADQQTTGNRVSSTLGSAPDISADPELVKLQKNKPGQIPTVHQGPWGVFNAEAGVAAGFGPVARYGQVRWAEDWSYLRNPSLRKDFFDPLKFVKLNDSGSIYVTFNGSERLRNFFDQAPFFGYQSKKSSDRLLLRSQYGADVHLGDHLRIYTDVISGQAWGHNYFGYGGTQRTNMDFLNLFAEVKGKVLGGQGGIIVGRQQFLDVPNYMIFDRGNPNIPQSWEGVRAYNVWSRFRVDVFDFVSVDESRSGAFKFRESWGNRLWGAYGSYALPSFKFLGKSSQIFADLYYMGYLVNGSSASIANAKVGGTAAGTTHRDNVGVRFWGKAGPIEFSLGGTYQGGEFRPKGSGATRPVEAFALNNVIAWRFSKVYGTPSLGIQADYYSGGNYNDKTGSIGTFIAPFAPSTSYLDSSTYLAPGNLISVGPNLLWVPHSAVAIRARLPLNWRANTDDTVYGTNRIYPPRGNLQGGFIGFNPQLSVALRIDQHLTFTNDFTQMFLSDGMHKVGAKDGFFWMSTLEYRF</sequence>
<dbReference type="RefSeq" id="WP_025286932.1">
    <property type="nucleotide sequence ID" value="NZ_CP003181.2"/>
</dbReference>
<organism evidence="3 4">
    <name type="scientific">Granulibacter bethesdensis</name>
    <dbReference type="NCBI Taxonomy" id="364410"/>
    <lineage>
        <taxon>Bacteria</taxon>
        <taxon>Pseudomonadati</taxon>
        <taxon>Pseudomonadota</taxon>
        <taxon>Alphaproteobacteria</taxon>
        <taxon>Acetobacterales</taxon>
        <taxon>Acetobacteraceae</taxon>
        <taxon>Granulibacter</taxon>
    </lineage>
</organism>
<accession>A0AAN0RED7</accession>
<dbReference type="Proteomes" id="UP000019438">
    <property type="component" value="Chromosome"/>
</dbReference>
<dbReference type="KEGG" id="gbc:GbCGDNIH3_1493"/>
<feature type="chain" id="PRO_5042979637" evidence="1">
    <location>
        <begin position="41"/>
        <end position="560"/>
    </location>
</feature>
<evidence type="ECO:0000313" key="4">
    <source>
        <dbReference type="Proteomes" id="UP000019438"/>
    </source>
</evidence>
<keyword evidence="1" id="KW-0732">Signal</keyword>
<dbReference type="AlphaFoldDB" id="A0AAN0RED7"/>
<evidence type="ECO:0000256" key="1">
    <source>
        <dbReference type="SAM" id="SignalP"/>
    </source>
</evidence>